<evidence type="ECO:0000256" key="1">
    <source>
        <dbReference type="ARBA" id="ARBA00007316"/>
    </source>
</evidence>
<keyword evidence="11" id="KW-1185">Reference proteome</keyword>
<dbReference type="PANTHER" id="PTHR32309:SF13">
    <property type="entry name" value="FERRIC ENTEROBACTIN TRANSPORT PROTEIN FEPE"/>
    <property type="match status" value="1"/>
</dbReference>
<dbReference type="RefSeq" id="WP_015255980.1">
    <property type="nucleotide sequence ID" value="NZ_CAJRAY010000043.1"/>
</dbReference>
<evidence type="ECO:0000256" key="7">
    <source>
        <dbReference type="ARBA" id="ARBA00023137"/>
    </source>
</evidence>
<dbReference type="InterPro" id="IPR027417">
    <property type="entry name" value="P-loop_NTPase"/>
</dbReference>
<accession>A0ABM8V476</accession>
<dbReference type="CDD" id="cd05387">
    <property type="entry name" value="BY-kinase"/>
    <property type="match status" value="1"/>
</dbReference>
<dbReference type="Proteomes" id="UP000681526">
    <property type="component" value="Unassembled WGS sequence"/>
</dbReference>
<keyword evidence="6" id="KW-0067">ATP-binding</keyword>
<proteinExistence type="inferred from homology"/>
<dbReference type="InterPro" id="IPR050445">
    <property type="entry name" value="Bact_polysacc_biosynth/exp"/>
</dbReference>
<gene>
    <name evidence="10" type="primary">txxe 1297-ywqD</name>
    <name evidence="10" type="ORF">TXXE_09480</name>
</gene>
<dbReference type="InterPro" id="IPR025669">
    <property type="entry name" value="AAA_dom"/>
</dbReference>
<dbReference type="SUPFAM" id="SSF52540">
    <property type="entry name" value="P-loop containing nucleoside triphosphate hydrolases"/>
    <property type="match status" value="1"/>
</dbReference>
<keyword evidence="4" id="KW-0547">Nucleotide-binding</keyword>
<comment type="caution">
    <text evidence="10">The sequence shown here is derived from an EMBL/GenBank/DDBJ whole genome shotgun (WGS) entry which is preliminary data.</text>
</comment>
<dbReference type="NCBIfam" id="TIGR01007">
    <property type="entry name" value="eps_fam"/>
    <property type="match status" value="1"/>
</dbReference>
<evidence type="ECO:0000256" key="3">
    <source>
        <dbReference type="ARBA" id="ARBA00022679"/>
    </source>
</evidence>
<dbReference type="Gene3D" id="3.40.50.300">
    <property type="entry name" value="P-loop containing nucleotide triphosphate hydrolases"/>
    <property type="match status" value="1"/>
</dbReference>
<dbReference type="GO" id="GO:0016301">
    <property type="term" value="F:kinase activity"/>
    <property type="evidence" value="ECO:0007669"/>
    <property type="project" value="UniProtKB-KW"/>
</dbReference>
<feature type="domain" description="AAA" evidence="9">
    <location>
        <begin position="41"/>
        <end position="181"/>
    </location>
</feature>
<evidence type="ECO:0000256" key="2">
    <source>
        <dbReference type="ARBA" id="ARBA00011903"/>
    </source>
</evidence>
<name>A0ABM8V476_THEXY</name>
<protein>
    <recommendedName>
        <fullName evidence="2">non-specific protein-tyrosine kinase</fullName>
        <ecNumber evidence="2">2.7.10.2</ecNumber>
    </recommendedName>
</protein>
<evidence type="ECO:0000256" key="8">
    <source>
        <dbReference type="ARBA" id="ARBA00051245"/>
    </source>
</evidence>
<dbReference type="PANTHER" id="PTHR32309">
    <property type="entry name" value="TYROSINE-PROTEIN KINASE"/>
    <property type="match status" value="1"/>
</dbReference>
<comment type="similarity">
    <text evidence="1">Belongs to the CpsD/CapB family.</text>
</comment>
<dbReference type="EMBL" id="CAJRAY010000043">
    <property type="protein sequence ID" value="CAG5086078.1"/>
    <property type="molecule type" value="Genomic_DNA"/>
</dbReference>
<dbReference type="EC" id="2.7.10.2" evidence="2"/>
<organism evidence="10 11">
    <name type="scientific">Thermobacillus xylanilyticus</name>
    <dbReference type="NCBI Taxonomy" id="76633"/>
    <lineage>
        <taxon>Bacteria</taxon>
        <taxon>Bacillati</taxon>
        <taxon>Bacillota</taxon>
        <taxon>Bacilli</taxon>
        <taxon>Bacillales</taxon>
        <taxon>Paenibacillaceae</taxon>
        <taxon>Thermobacillus</taxon>
    </lineage>
</organism>
<evidence type="ECO:0000313" key="11">
    <source>
        <dbReference type="Proteomes" id="UP000681526"/>
    </source>
</evidence>
<sequence>MPRSNKDAPTLQVDDVSPFMEAYRTLKANIEFASRRRPIRAVAVASAVPGEGKSTTALYLASAYARAGRTVVLVDGDIRKPTLHQVIDRRRSPGLTDYLLDPGMMPSYVLTDTMVGAAFIGAGRSVPNPSDLLASERMTELIALLKQAYDMVIVDTPPILAAIDAKILAAKCDGVLLVLESGKAREKAVLKAKTELVQANANLLGAVLNKMNRKALDPYSDYYGK</sequence>
<keyword evidence="7" id="KW-0829">Tyrosine-protein kinase</keyword>
<keyword evidence="5 10" id="KW-0418">Kinase</keyword>
<evidence type="ECO:0000259" key="9">
    <source>
        <dbReference type="Pfam" id="PF13614"/>
    </source>
</evidence>
<dbReference type="InterPro" id="IPR005702">
    <property type="entry name" value="Wzc-like_C"/>
</dbReference>
<dbReference type="Pfam" id="PF13614">
    <property type="entry name" value="AAA_31"/>
    <property type="match status" value="1"/>
</dbReference>
<evidence type="ECO:0000313" key="10">
    <source>
        <dbReference type="EMBL" id="CAG5086078.1"/>
    </source>
</evidence>
<evidence type="ECO:0000256" key="5">
    <source>
        <dbReference type="ARBA" id="ARBA00022777"/>
    </source>
</evidence>
<comment type="catalytic activity">
    <reaction evidence="8">
        <text>L-tyrosyl-[protein] + ATP = O-phospho-L-tyrosyl-[protein] + ADP + H(+)</text>
        <dbReference type="Rhea" id="RHEA:10596"/>
        <dbReference type="Rhea" id="RHEA-COMP:10136"/>
        <dbReference type="Rhea" id="RHEA-COMP:20101"/>
        <dbReference type="ChEBI" id="CHEBI:15378"/>
        <dbReference type="ChEBI" id="CHEBI:30616"/>
        <dbReference type="ChEBI" id="CHEBI:46858"/>
        <dbReference type="ChEBI" id="CHEBI:61978"/>
        <dbReference type="ChEBI" id="CHEBI:456216"/>
        <dbReference type="EC" id="2.7.10.2"/>
    </reaction>
</comment>
<keyword evidence="3" id="KW-0808">Transferase</keyword>
<evidence type="ECO:0000256" key="4">
    <source>
        <dbReference type="ARBA" id="ARBA00022741"/>
    </source>
</evidence>
<evidence type="ECO:0000256" key="6">
    <source>
        <dbReference type="ARBA" id="ARBA00022840"/>
    </source>
</evidence>
<reference evidence="10 11" key="1">
    <citation type="submission" date="2021-04" db="EMBL/GenBank/DDBJ databases">
        <authorList>
            <person name="Rakotoarivonina H."/>
        </authorList>
    </citation>
    <scope>NUCLEOTIDE SEQUENCE [LARGE SCALE GENOMIC DNA]</scope>
    <source>
        <strain evidence="10 11">XE</strain>
    </source>
</reference>